<comment type="caution">
    <text evidence="2">The sequence shown here is derived from an EMBL/GenBank/DDBJ whole genome shotgun (WGS) entry which is preliminary data.</text>
</comment>
<dbReference type="EMBL" id="SWKU01000035">
    <property type="protein sequence ID" value="KAF2995031.1"/>
    <property type="molecule type" value="Genomic_DNA"/>
</dbReference>
<feature type="region of interest" description="Disordered" evidence="1">
    <location>
        <begin position="132"/>
        <end position="153"/>
    </location>
</feature>
<evidence type="ECO:0000313" key="3">
    <source>
        <dbReference type="Proteomes" id="UP000801428"/>
    </source>
</evidence>
<evidence type="ECO:0000256" key="1">
    <source>
        <dbReference type="SAM" id="MobiDB-lite"/>
    </source>
</evidence>
<evidence type="ECO:0000313" key="2">
    <source>
        <dbReference type="EMBL" id="KAF2995031.1"/>
    </source>
</evidence>
<accession>A0A9P4W6S0</accession>
<sequence length="252" mass="28485">MPCLENKKGSTTYRALINIFRNDAQCEIARHVHSIAIHDGVPTEDVILILERTAGSGTLGKFSWNTLAHMPDILFDKLHTVRPLLQLSVAILDRRISKEAPHHKLDMRLFTSPLLTDLTYAVYSDLDESQNLNRRRLPSSTTPSDPGSLRSHKEMIDNGRLKTLTTTNDKDFVTIHLDTESRSVVLNELSRQCKHKENGFAYQLRSCNGRVVHESINCTNICALDFGEVNPETFFTVLKSAIPDLKTLRFDS</sequence>
<dbReference type="Proteomes" id="UP000801428">
    <property type="component" value="Unassembled WGS sequence"/>
</dbReference>
<reference evidence="2" key="1">
    <citation type="submission" date="2019-04" db="EMBL/GenBank/DDBJ databases">
        <title>Sequencing of skin fungus with MAO and IRED activity.</title>
        <authorList>
            <person name="Marsaioli A.J."/>
            <person name="Bonatto J.M.C."/>
            <person name="Reis Junior O."/>
        </authorList>
    </citation>
    <scope>NUCLEOTIDE SEQUENCE</scope>
    <source>
        <strain evidence="2">30M1</strain>
    </source>
</reference>
<protein>
    <submittedName>
        <fullName evidence="2">Uncharacterized protein</fullName>
    </submittedName>
</protein>
<proteinExistence type="predicted"/>
<name>A0A9P4W6S0_CURKU</name>
<dbReference type="OrthoDB" id="3556572at2759"/>
<dbReference type="AlphaFoldDB" id="A0A9P4W6S0"/>
<keyword evidence="3" id="KW-1185">Reference proteome</keyword>
<organism evidence="2 3">
    <name type="scientific">Curvularia kusanoi</name>
    <name type="common">Cochliobolus kusanoi</name>
    <dbReference type="NCBI Taxonomy" id="90978"/>
    <lineage>
        <taxon>Eukaryota</taxon>
        <taxon>Fungi</taxon>
        <taxon>Dikarya</taxon>
        <taxon>Ascomycota</taxon>
        <taxon>Pezizomycotina</taxon>
        <taxon>Dothideomycetes</taxon>
        <taxon>Pleosporomycetidae</taxon>
        <taxon>Pleosporales</taxon>
        <taxon>Pleosporineae</taxon>
        <taxon>Pleosporaceae</taxon>
        <taxon>Curvularia</taxon>
    </lineage>
</organism>
<gene>
    <name evidence="2" type="ORF">E8E13_000233</name>
</gene>